<evidence type="ECO:0000256" key="2">
    <source>
        <dbReference type="ARBA" id="ARBA00022692"/>
    </source>
</evidence>
<protein>
    <submittedName>
        <fullName evidence="6">Putative sporulation protein YtaF</fullName>
    </submittedName>
</protein>
<name>A0A4R1RB76_HYDET</name>
<dbReference type="PANTHER" id="PTHR35529">
    <property type="entry name" value="MANGANESE EFFLUX PUMP MNTP-RELATED"/>
    <property type="match status" value="1"/>
</dbReference>
<keyword evidence="1" id="KW-1003">Cell membrane</keyword>
<dbReference type="InterPro" id="IPR003810">
    <property type="entry name" value="Mntp/YtaF"/>
</dbReference>
<evidence type="ECO:0000256" key="3">
    <source>
        <dbReference type="ARBA" id="ARBA00022989"/>
    </source>
</evidence>
<proteinExistence type="predicted"/>
<keyword evidence="4 5" id="KW-0472">Membrane</keyword>
<sequence>MIFTISLLAISLSLDALGVGLVYGMRRIKIPFYSKLVICFFSILYSGGSILLGRTLANFLSPFAAKLIGLSILILMGIWIILQALIKNSSETVKNDEAGLDPTLLTIVIKSLGITIQVVRNPVEFDFDRSGSIDASESLLLGLALSVDAIGVGIGSALVGFHSLGIPLCVGLTQLLLLYVGAYIGERFVSQLKINEKMLSILPGVLLICFALIRIY</sequence>
<organism evidence="6 7">
    <name type="scientific">Hydrogenispora ethanolica</name>
    <dbReference type="NCBI Taxonomy" id="1082276"/>
    <lineage>
        <taxon>Bacteria</taxon>
        <taxon>Bacillati</taxon>
        <taxon>Bacillota</taxon>
        <taxon>Hydrogenispora</taxon>
    </lineage>
</organism>
<evidence type="ECO:0000313" key="6">
    <source>
        <dbReference type="EMBL" id="TCL62988.1"/>
    </source>
</evidence>
<feature type="transmembrane region" description="Helical" evidence="5">
    <location>
        <begin position="36"/>
        <end position="57"/>
    </location>
</feature>
<keyword evidence="3 5" id="KW-1133">Transmembrane helix</keyword>
<evidence type="ECO:0000256" key="1">
    <source>
        <dbReference type="ARBA" id="ARBA00022475"/>
    </source>
</evidence>
<dbReference type="PANTHER" id="PTHR35529:SF2">
    <property type="entry name" value="SPORULATION PROTEIN YTAF-RELATED"/>
    <property type="match status" value="1"/>
</dbReference>
<gene>
    <name evidence="6" type="ORF">EDC14_102242</name>
</gene>
<dbReference type="EMBL" id="SLUN01000022">
    <property type="protein sequence ID" value="TCL62988.1"/>
    <property type="molecule type" value="Genomic_DNA"/>
</dbReference>
<feature type="transmembrane region" description="Helical" evidence="5">
    <location>
        <begin position="164"/>
        <end position="185"/>
    </location>
</feature>
<dbReference type="InterPro" id="IPR014205">
    <property type="entry name" value="Spore_YtaF"/>
</dbReference>
<keyword evidence="2 5" id="KW-0812">Transmembrane</keyword>
<dbReference type="RefSeq" id="WP_132015456.1">
    <property type="nucleotide sequence ID" value="NZ_SLUN01000022.1"/>
</dbReference>
<feature type="transmembrane region" description="Helical" evidence="5">
    <location>
        <begin position="139"/>
        <end position="158"/>
    </location>
</feature>
<dbReference type="AlphaFoldDB" id="A0A4R1RB76"/>
<evidence type="ECO:0000313" key="7">
    <source>
        <dbReference type="Proteomes" id="UP000295008"/>
    </source>
</evidence>
<dbReference type="Proteomes" id="UP000295008">
    <property type="component" value="Unassembled WGS sequence"/>
</dbReference>
<dbReference type="Pfam" id="PF02659">
    <property type="entry name" value="Mntp"/>
    <property type="match status" value="2"/>
</dbReference>
<dbReference type="OrthoDB" id="1679205at2"/>
<dbReference type="NCBIfam" id="TIGR02840">
    <property type="entry name" value="spore_YtaF"/>
    <property type="match status" value="1"/>
</dbReference>
<comment type="caution">
    <text evidence="6">The sequence shown here is derived from an EMBL/GenBank/DDBJ whole genome shotgun (WGS) entry which is preliminary data.</text>
</comment>
<evidence type="ECO:0000256" key="5">
    <source>
        <dbReference type="SAM" id="Phobius"/>
    </source>
</evidence>
<feature type="transmembrane region" description="Helical" evidence="5">
    <location>
        <begin position="6"/>
        <end position="24"/>
    </location>
</feature>
<accession>A0A4R1RB76</accession>
<keyword evidence="7" id="KW-1185">Reference proteome</keyword>
<feature type="transmembrane region" description="Helical" evidence="5">
    <location>
        <begin position="197"/>
        <end position="215"/>
    </location>
</feature>
<reference evidence="6 7" key="1">
    <citation type="submission" date="2019-03" db="EMBL/GenBank/DDBJ databases">
        <title>Genomic Encyclopedia of Type Strains, Phase IV (KMG-IV): sequencing the most valuable type-strain genomes for metagenomic binning, comparative biology and taxonomic classification.</title>
        <authorList>
            <person name="Goeker M."/>
        </authorList>
    </citation>
    <scope>NUCLEOTIDE SEQUENCE [LARGE SCALE GENOMIC DNA]</scope>
    <source>
        <strain evidence="6 7">LX-B</strain>
    </source>
</reference>
<feature type="transmembrane region" description="Helical" evidence="5">
    <location>
        <begin position="63"/>
        <end position="86"/>
    </location>
</feature>
<evidence type="ECO:0000256" key="4">
    <source>
        <dbReference type="ARBA" id="ARBA00023136"/>
    </source>
</evidence>